<keyword evidence="3" id="KW-1185">Reference proteome</keyword>
<dbReference type="PANTHER" id="PTHR32182:SF0">
    <property type="entry name" value="DNA REPLICATION AND REPAIR PROTEIN RECF"/>
    <property type="match status" value="1"/>
</dbReference>
<dbReference type="Gene3D" id="3.40.50.300">
    <property type="entry name" value="P-loop containing nucleotide triphosphate hydrolases"/>
    <property type="match status" value="2"/>
</dbReference>
<dbReference type="InterPro" id="IPR027417">
    <property type="entry name" value="P-loop_NTPase"/>
</dbReference>
<proteinExistence type="predicted"/>
<evidence type="ECO:0000313" key="3">
    <source>
        <dbReference type="Proteomes" id="UP000191055"/>
    </source>
</evidence>
<organism evidence="2 3">
    <name type="scientific">Alkalitalea saponilacus</name>
    <dbReference type="NCBI Taxonomy" id="889453"/>
    <lineage>
        <taxon>Bacteria</taxon>
        <taxon>Pseudomonadati</taxon>
        <taxon>Bacteroidota</taxon>
        <taxon>Bacteroidia</taxon>
        <taxon>Marinilabiliales</taxon>
        <taxon>Marinilabiliaceae</taxon>
        <taxon>Alkalitalea</taxon>
    </lineage>
</organism>
<dbReference type="OrthoDB" id="9789562at2"/>
<dbReference type="KEGG" id="asx:CDL62_15480"/>
<dbReference type="GO" id="GO:0000731">
    <property type="term" value="P:DNA synthesis involved in DNA repair"/>
    <property type="evidence" value="ECO:0007669"/>
    <property type="project" value="TreeGrafter"/>
</dbReference>
<protein>
    <submittedName>
        <fullName evidence="2">AAA domain-containing protein</fullName>
    </submittedName>
</protein>
<evidence type="ECO:0000313" key="2">
    <source>
        <dbReference type="EMBL" id="SKC24266.1"/>
    </source>
</evidence>
<accession>A0A1T5HUA1</accession>
<dbReference type="RefSeq" id="WP_079559197.1">
    <property type="nucleotide sequence ID" value="NZ_CP021904.1"/>
</dbReference>
<dbReference type="EMBL" id="FUYV01000059">
    <property type="protein sequence ID" value="SKC24266.1"/>
    <property type="molecule type" value="Genomic_DNA"/>
</dbReference>
<reference evidence="2 3" key="1">
    <citation type="submission" date="2017-02" db="EMBL/GenBank/DDBJ databases">
        <authorList>
            <person name="Peterson S.W."/>
        </authorList>
    </citation>
    <scope>NUCLEOTIDE SEQUENCE [LARGE SCALE GENOMIC DNA]</scope>
    <source>
        <strain evidence="2 3">DSM 24412</strain>
    </source>
</reference>
<gene>
    <name evidence="2" type="ORF">SAMN03080601_03563</name>
</gene>
<feature type="coiled-coil region" evidence="1">
    <location>
        <begin position="482"/>
        <end position="516"/>
    </location>
</feature>
<keyword evidence="1" id="KW-0175">Coiled coil</keyword>
<dbReference type="STRING" id="889453.SAMN03080601_03563"/>
<dbReference type="PANTHER" id="PTHR32182">
    <property type="entry name" value="DNA REPLICATION AND REPAIR PROTEIN RECF"/>
    <property type="match status" value="1"/>
</dbReference>
<name>A0A1T5HUA1_9BACT</name>
<sequence length="847" mass="96934">MKNNAKEYLVEFANSQDDWLKALIYGAIESNGAISSERKNEIFKCLQNSNVIEYSIPNVVDSDNETEIFLSKLIHKKGVNALSENQTIKFNDNVTILHGLNGAGKSGYFKIINEIVGGNQIKEILPNIYKDNPSEIDVEISYRECVNENKISWDGKTRSLEKLNKCKVFDASYLNGLLETRQNDTTLIQPLSLNIFTYLIDLVDKFKNQLITNSDKKRLQKPSIDLTNISERNQNVFLNHNLTESKKIEITKLFDFSNERAKDLDDLNKDLSILKQINIQDRIKLLSDNKNSIEKLKEWLTKNFTTLSDNITEAKKILEDKKEKQLASNKAKEQFEVLKNVPLSNSNEWKEFIIAGQSYSEILTGKESICPYCLQELQSDNSVKILKAYGSFLKDNSERELKKVLLNIQAKLKEIEALSFDYQFSEGTIQILKENTTEDKSIYEIVLDIIKYFKDVKSKIIELIKNEDSHSTISVLDISALTAELNFRVENLQSQIEKYSKEDTEKKEKIKLIEQKLSLLKENKSISLQKNNIEKWFELTSEETALKKKANKINTRQLSSLSKTANDDLLTETLKIKFNEELANIGYPNLDVRIENAGTKKGVSSTKLVLSRNNDIKAILSEGEQKAVALALFVAEVRMQKQTNPIILDDPVSSLDHKIAGKFAERLLNIDNQVVIFNHNRLFLDSFETSKPNHICKTIDTDCNKNHGKHIKVYEVIGQSKHSKGILRNYKGNYSKNHINEAKKLLKQVPFEDNTKVANLLRLCVECVIDEVIFNHQVPTRFSNKNSRIAWAELKNIKNDSVLVDSLERIHGRVSGGEMHNGTERNENPIDIDEFNRMITDIENIVN</sequence>
<dbReference type="GO" id="GO:0006302">
    <property type="term" value="P:double-strand break repair"/>
    <property type="evidence" value="ECO:0007669"/>
    <property type="project" value="TreeGrafter"/>
</dbReference>
<dbReference type="AlphaFoldDB" id="A0A1T5HUA1"/>
<dbReference type="Proteomes" id="UP000191055">
    <property type="component" value="Unassembled WGS sequence"/>
</dbReference>
<evidence type="ECO:0000256" key="1">
    <source>
        <dbReference type="SAM" id="Coils"/>
    </source>
</evidence>
<dbReference type="SUPFAM" id="SSF52540">
    <property type="entry name" value="P-loop containing nucleoside triphosphate hydrolases"/>
    <property type="match status" value="1"/>
</dbReference>